<dbReference type="SUPFAM" id="SSF52266">
    <property type="entry name" value="SGNH hydrolase"/>
    <property type="match status" value="1"/>
</dbReference>
<comment type="caution">
    <text evidence="3">The sequence shown here is derived from an EMBL/GenBank/DDBJ whole genome shotgun (WGS) entry which is preliminary data.</text>
</comment>
<evidence type="ECO:0000259" key="2">
    <source>
        <dbReference type="Pfam" id="PF13472"/>
    </source>
</evidence>
<dbReference type="Proteomes" id="UP000189004">
    <property type="component" value="Unassembled WGS sequence"/>
</dbReference>
<dbReference type="InterPro" id="IPR013830">
    <property type="entry name" value="SGNH_hydro"/>
</dbReference>
<dbReference type="AlphaFoldDB" id="A0A1V3C737"/>
<evidence type="ECO:0000256" key="1">
    <source>
        <dbReference type="SAM" id="MobiDB-lite"/>
    </source>
</evidence>
<gene>
    <name evidence="3" type="ORF">NOSIN_22170</name>
</gene>
<name>A0A1V3C737_9ACTN</name>
<dbReference type="PANTHER" id="PTHR43784:SF2">
    <property type="entry name" value="GDSL-LIKE LIPASE_ACYLHYDROLASE, PUTATIVE (AFU_ORTHOLOGUE AFUA_2G00820)-RELATED"/>
    <property type="match status" value="1"/>
</dbReference>
<reference evidence="4" key="1">
    <citation type="submission" date="2016-08" db="EMBL/GenBank/DDBJ databases">
        <authorList>
            <person name="Tokovenko B."/>
            <person name="Kalinowski J."/>
        </authorList>
    </citation>
    <scope>NUCLEOTIDE SEQUENCE [LARGE SCALE GENOMIC DNA]</scope>
    <source>
        <strain evidence="4">UTMC102</strain>
    </source>
</reference>
<evidence type="ECO:0000313" key="4">
    <source>
        <dbReference type="Proteomes" id="UP000189004"/>
    </source>
</evidence>
<sequence>MRFDGDLRYVALGDSHTEGVGDGDDSTGVRGWADRLAVHLAATGARVEYANLAVRGRLARQVREEQLAPALEMRPDVATVFAGVNDVIRSGYDADEVVGHMEAMFAELTASGARVATLTFPNIAKVAPLTKPLLPRVLDFNERVRAAAARHGVVVADVAAHEISTDRRLWAQDRLHCTPLGHERIAGALASALTLPGADESWSDPLPLLPRSGALRTVAEEVRWLGAFLGPWILRRLRGRSSGDGRVPKRPALLPVEAKESSSDA</sequence>
<dbReference type="InterPro" id="IPR053140">
    <property type="entry name" value="GDSL_Rv0518-like"/>
</dbReference>
<accession>A0A1V3C737</accession>
<dbReference type="OrthoDB" id="3465773at2"/>
<dbReference type="STRING" id="501010.NOSIN_22170"/>
<feature type="domain" description="SGNH hydrolase-type esterase" evidence="2">
    <location>
        <begin position="11"/>
        <end position="184"/>
    </location>
</feature>
<feature type="region of interest" description="Disordered" evidence="1">
    <location>
        <begin position="242"/>
        <end position="265"/>
    </location>
</feature>
<dbReference type="RefSeq" id="WP_077692635.1">
    <property type="nucleotide sequence ID" value="NZ_MCOK01000001.1"/>
</dbReference>
<dbReference type="Pfam" id="PF13472">
    <property type="entry name" value="Lipase_GDSL_2"/>
    <property type="match status" value="1"/>
</dbReference>
<evidence type="ECO:0000313" key="3">
    <source>
        <dbReference type="EMBL" id="OOC56200.1"/>
    </source>
</evidence>
<dbReference type="Gene3D" id="3.40.50.1110">
    <property type="entry name" value="SGNH hydrolase"/>
    <property type="match status" value="1"/>
</dbReference>
<keyword evidence="4" id="KW-1185">Reference proteome</keyword>
<dbReference type="PANTHER" id="PTHR43784">
    <property type="entry name" value="GDSL-LIKE LIPASE/ACYLHYDROLASE, PUTATIVE (AFU_ORTHOLOGUE AFUA_2G00820)-RELATED"/>
    <property type="match status" value="1"/>
</dbReference>
<protein>
    <submittedName>
        <fullName evidence="3">Lysophospholipase</fullName>
    </submittedName>
</protein>
<dbReference type="CDD" id="cd01832">
    <property type="entry name" value="SGNH_hydrolase_like_1"/>
    <property type="match status" value="1"/>
</dbReference>
<dbReference type="InterPro" id="IPR036514">
    <property type="entry name" value="SGNH_hydro_sf"/>
</dbReference>
<organism evidence="3 4">
    <name type="scientific">Nocardiopsis sinuspersici</name>
    <dbReference type="NCBI Taxonomy" id="501010"/>
    <lineage>
        <taxon>Bacteria</taxon>
        <taxon>Bacillati</taxon>
        <taxon>Actinomycetota</taxon>
        <taxon>Actinomycetes</taxon>
        <taxon>Streptosporangiales</taxon>
        <taxon>Nocardiopsidaceae</taxon>
        <taxon>Nocardiopsis</taxon>
    </lineage>
</organism>
<dbReference type="EMBL" id="MCOK01000001">
    <property type="protein sequence ID" value="OOC56200.1"/>
    <property type="molecule type" value="Genomic_DNA"/>
</dbReference>
<proteinExistence type="predicted"/>